<organism evidence="8 9">
    <name type="scientific">Taphrina deformans (strain PYCC 5710 / ATCC 11124 / CBS 356.35 / IMI 108563 / JCM 9778 / NBRC 8474)</name>
    <name type="common">Peach leaf curl fungus</name>
    <name type="synonym">Lalaria deformans</name>
    <dbReference type="NCBI Taxonomy" id="1097556"/>
    <lineage>
        <taxon>Eukaryota</taxon>
        <taxon>Fungi</taxon>
        <taxon>Dikarya</taxon>
        <taxon>Ascomycota</taxon>
        <taxon>Taphrinomycotina</taxon>
        <taxon>Taphrinomycetes</taxon>
        <taxon>Taphrinales</taxon>
        <taxon>Taphrinaceae</taxon>
        <taxon>Taphrina</taxon>
    </lineage>
</organism>
<gene>
    <name evidence="8" type="ORF">TAPDE_003132</name>
</gene>
<comment type="subcellular location">
    <subcellularLocation>
        <location evidence="1">Cell membrane</location>
        <topology evidence="1">Multi-pass membrane protein</topology>
    </subcellularLocation>
</comment>
<evidence type="ECO:0000256" key="2">
    <source>
        <dbReference type="ARBA" id="ARBA00022475"/>
    </source>
</evidence>
<dbReference type="VEuPathDB" id="FungiDB:TAPDE_003132"/>
<name>R4XAZ3_TAPDE</name>
<feature type="domain" description="DUF202" evidence="7">
    <location>
        <begin position="22"/>
        <end position="100"/>
    </location>
</feature>
<dbReference type="GO" id="GO:0005886">
    <property type="term" value="C:plasma membrane"/>
    <property type="evidence" value="ECO:0007669"/>
    <property type="project" value="UniProtKB-SubCell"/>
</dbReference>
<evidence type="ECO:0000259" key="7">
    <source>
        <dbReference type="Pfam" id="PF02656"/>
    </source>
</evidence>
<dbReference type="AlphaFoldDB" id="R4XAZ3"/>
<dbReference type="eggNOG" id="ENOG502S84Z">
    <property type="taxonomic scope" value="Eukaryota"/>
</dbReference>
<keyword evidence="5 6" id="KW-0472">Membrane</keyword>
<dbReference type="InterPro" id="IPR003807">
    <property type="entry name" value="DUF202"/>
</dbReference>
<dbReference type="InterPro" id="IPR052053">
    <property type="entry name" value="IM_YidH-like"/>
</dbReference>
<evidence type="ECO:0000256" key="4">
    <source>
        <dbReference type="ARBA" id="ARBA00022989"/>
    </source>
</evidence>
<keyword evidence="4 6" id="KW-1133">Transmembrane helix</keyword>
<protein>
    <recommendedName>
        <fullName evidence="7">DUF202 domain-containing protein</fullName>
    </recommendedName>
</protein>
<reference evidence="8 9" key="1">
    <citation type="journal article" date="2013" name="MBio">
        <title>Genome sequencing of the plant pathogen Taphrina deformans, the causal agent of peach leaf curl.</title>
        <authorList>
            <person name="Cisse O.H."/>
            <person name="Almeida J.M.G.C.F."/>
            <person name="Fonseca A."/>
            <person name="Kumar A.A."/>
            <person name="Salojaervi J."/>
            <person name="Overmyer K."/>
            <person name="Hauser P.M."/>
            <person name="Pagni M."/>
        </authorList>
    </citation>
    <scope>NUCLEOTIDE SEQUENCE [LARGE SCALE GENOMIC DNA]</scope>
    <source>
        <strain evidence="9">PYCC 5710 / ATCC 11124 / CBS 356.35 / IMI 108563 / JCM 9778 / NBRC 8474</strain>
    </source>
</reference>
<evidence type="ECO:0000256" key="3">
    <source>
        <dbReference type="ARBA" id="ARBA00022692"/>
    </source>
</evidence>
<dbReference type="EMBL" id="CAHR02000116">
    <property type="protein sequence ID" value="CCG82993.1"/>
    <property type="molecule type" value="Genomic_DNA"/>
</dbReference>
<evidence type="ECO:0000256" key="1">
    <source>
        <dbReference type="ARBA" id="ARBA00004651"/>
    </source>
</evidence>
<proteinExistence type="predicted"/>
<keyword evidence="2" id="KW-1003">Cell membrane</keyword>
<dbReference type="Proteomes" id="UP000013776">
    <property type="component" value="Unassembled WGS sequence"/>
</dbReference>
<evidence type="ECO:0000256" key="5">
    <source>
        <dbReference type="ARBA" id="ARBA00023136"/>
    </source>
</evidence>
<dbReference type="Pfam" id="PF02656">
    <property type="entry name" value="DUF202"/>
    <property type="match status" value="1"/>
</dbReference>
<keyword evidence="3 6" id="KW-0812">Transmembrane</keyword>
<dbReference type="PANTHER" id="PTHR34187">
    <property type="entry name" value="FGR18P"/>
    <property type="match status" value="1"/>
</dbReference>
<evidence type="ECO:0000313" key="9">
    <source>
        <dbReference type="Proteomes" id="UP000013776"/>
    </source>
</evidence>
<dbReference type="OrthoDB" id="199599at2759"/>
<dbReference type="PANTHER" id="PTHR34187:SF2">
    <property type="entry name" value="DUF202 DOMAIN-CONTAINING PROTEIN"/>
    <property type="match status" value="1"/>
</dbReference>
<feature type="transmembrane region" description="Helical" evidence="6">
    <location>
        <begin position="73"/>
        <end position="94"/>
    </location>
</feature>
<evidence type="ECO:0000256" key="6">
    <source>
        <dbReference type="SAM" id="Phobius"/>
    </source>
</evidence>
<comment type="caution">
    <text evidence="8">The sequence shown here is derived from an EMBL/GenBank/DDBJ whole genome shotgun (WGS) entry which is preliminary data.</text>
</comment>
<sequence length="113" mass="12550">MLRIYQEHLSVKLDNSKGSVARDHLANERTYLAWLRTSLSVASAGVGVTQLLRLNTVDDKNRENERVGRLRRLGKPAGATLIGLALLVICFGHMRYFAAQAAMQQGKFPASRL</sequence>
<keyword evidence="9" id="KW-1185">Reference proteome</keyword>
<accession>R4XAZ3</accession>
<evidence type="ECO:0000313" key="8">
    <source>
        <dbReference type="EMBL" id="CCG82993.1"/>
    </source>
</evidence>